<feature type="transmembrane region" description="Helical" evidence="1">
    <location>
        <begin position="77"/>
        <end position="96"/>
    </location>
</feature>
<keyword evidence="3" id="KW-1185">Reference proteome</keyword>
<reference evidence="3" key="1">
    <citation type="journal article" date="2019" name="Int. J. Syst. Evol. Microbiol.">
        <title>The Global Catalogue of Microorganisms (GCM) 10K type strain sequencing project: providing services to taxonomists for standard genome sequencing and annotation.</title>
        <authorList>
            <consortium name="The Broad Institute Genomics Platform"/>
            <consortium name="The Broad Institute Genome Sequencing Center for Infectious Disease"/>
            <person name="Wu L."/>
            <person name="Ma J."/>
        </authorList>
    </citation>
    <scope>NUCLEOTIDE SEQUENCE [LARGE SCALE GENOMIC DNA]</scope>
    <source>
        <strain evidence="3">JCM 18304</strain>
    </source>
</reference>
<protein>
    <submittedName>
        <fullName evidence="2">Uncharacterized protein</fullName>
    </submittedName>
</protein>
<comment type="caution">
    <text evidence="2">The sequence shown here is derived from an EMBL/GenBank/DDBJ whole genome shotgun (WGS) entry which is preliminary data.</text>
</comment>
<proteinExistence type="predicted"/>
<organism evidence="2 3">
    <name type="scientific">Rugosimonospora acidiphila</name>
    <dbReference type="NCBI Taxonomy" id="556531"/>
    <lineage>
        <taxon>Bacteria</taxon>
        <taxon>Bacillati</taxon>
        <taxon>Actinomycetota</taxon>
        <taxon>Actinomycetes</taxon>
        <taxon>Micromonosporales</taxon>
        <taxon>Micromonosporaceae</taxon>
        <taxon>Rugosimonospora</taxon>
    </lineage>
</organism>
<dbReference type="Proteomes" id="UP001501570">
    <property type="component" value="Unassembled WGS sequence"/>
</dbReference>
<keyword evidence="1" id="KW-1133">Transmembrane helix</keyword>
<sequence>MDGLIAGLRYDLPMVDADEIRAHWGQRLATIALWLIGVAWLFGCARLTLALVVPPMSYIHSNKLTDHQRYEQGVREIALAGVSVGFAGLAAIVALVARRRALCVTLLIVTLLLCVPAAWLDHAGTRLRHQYGPRPPAPAHTRCVNYSGAPPGCPGG</sequence>
<evidence type="ECO:0000313" key="2">
    <source>
        <dbReference type="EMBL" id="GAA5198202.1"/>
    </source>
</evidence>
<gene>
    <name evidence="2" type="ORF">GCM10023322_71050</name>
</gene>
<name>A0ABP9SN99_9ACTN</name>
<evidence type="ECO:0000256" key="1">
    <source>
        <dbReference type="SAM" id="Phobius"/>
    </source>
</evidence>
<keyword evidence="1" id="KW-0472">Membrane</keyword>
<keyword evidence="1" id="KW-0812">Transmembrane</keyword>
<feature type="transmembrane region" description="Helical" evidence="1">
    <location>
        <begin position="31"/>
        <end position="57"/>
    </location>
</feature>
<dbReference type="EMBL" id="BAABJQ010000032">
    <property type="protein sequence ID" value="GAA5198202.1"/>
    <property type="molecule type" value="Genomic_DNA"/>
</dbReference>
<feature type="transmembrane region" description="Helical" evidence="1">
    <location>
        <begin position="101"/>
        <end position="120"/>
    </location>
</feature>
<accession>A0ABP9SN99</accession>
<evidence type="ECO:0000313" key="3">
    <source>
        <dbReference type="Proteomes" id="UP001501570"/>
    </source>
</evidence>